<dbReference type="AlphaFoldDB" id="A0A9E7DII1"/>
<dbReference type="RefSeq" id="WP_249242188.1">
    <property type="nucleotide sequence ID" value="NZ_CP096649.1"/>
</dbReference>
<protein>
    <submittedName>
        <fullName evidence="2">YlxR family protein</fullName>
    </submittedName>
</protein>
<name>A0A9E7DII1_9FIRM</name>
<dbReference type="InterPro" id="IPR035931">
    <property type="entry name" value="YlxR-like_sf"/>
</dbReference>
<dbReference type="InterPro" id="IPR037465">
    <property type="entry name" value="YlxR"/>
</dbReference>
<dbReference type="InterPro" id="IPR007393">
    <property type="entry name" value="YlxR_dom"/>
</dbReference>
<dbReference type="KEGG" id="fms:M1R53_04940"/>
<dbReference type="NCBIfam" id="NF047356">
    <property type="entry name" value="RNA_bind_RnpM"/>
    <property type="match status" value="1"/>
</dbReference>
<organism evidence="2 3">
    <name type="scientific">Fenollaria massiliensis</name>
    <dbReference type="NCBI Taxonomy" id="938288"/>
    <lineage>
        <taxon>Bacteria</taxon>
        <taxon>Bacillati</taxon>
        <taxon>Bacillota</taxon>
        <taxon>Clostridia</taxon>
        <taxon>Eubacteriales</taxon>
        <taxon>Fenollaria</taxon>
    </lineage>
</organism>
<dbReference type="PANTHER" id="PTHR34215:SF1">
    <property type="entry name" value="YLXR DOMAIN-CONTAINING PROTEIN"/>
    <property type="match status" value="1"/>
</dbReference>
<dbReference type="Proteomes" id="UP000831151">
    <property type="component" value="Chromosome"/>
</dbReference>
<feature type="domain" description="YlxR" evidence="1">
    <location>
        <begin position="14"/>
        <end position="86"/>
    </location>
</feature>
<evidence type="ECO:0000313" key="3">
    <source>
        <dbReference type="Proteomes" id="UP000831151"/>
    </source>
</evidence>
<reference evidence="2" key="1">
    <citation type="submission" date="2022-04" db="EMBL/GenBank/DDBJ databases">
        <title>Complete genome sequences of Ezakiella coagulans and Fenollaria massiliensis.</title>
        <authorList>
            <person name="France M.T."/>
            <person name="Clifford J."/>
            <person name="Narina S."/>
            <person name="Rutt L."/>
            <person name="Ravel J."/>
        </authorList>
    </citation>
    <scope>NUCLEOTIDE SEQUENCE</scope>
    <source>
        <strain evidence="2">C0061C2</strain>
    </source>
</reference>
<keyword evidence="3" id="KW-1185">Reference proteome</keyword>
<sequence length="91" mass="10823">MIYLEMTKNKTFERKCVACRSFHNKYEMLRLAKTEEGVFIDKDQKIQGRGSYVCNNEECINHAIEKNLFKKSLKCNIDNETLEELRNVKKE</sequence>
<evidence type="ECO:0000259" key="1">
    <source>
        <dbReference type="Pfam" id="PF04296"/>
    </source>
</evidence>
<dbReference type="Pfam" id="PF04296">
    <property type="entry name" value="YlxR"/>
    <property type="match status" value="1"/>
</dbReference>
<dbReference type="Gene3D" id="3.30.1230.10">
    <property type="entry name" value="YlxR-like"/>
    <property type="match status" value="1"/>
</dbReference>
<dbReference type="EMBL" id="CP096649">
    <property type="protein sequence ID" value="UQK58588.1"/>
    <property type="molecule type" value="Genomic_DNA"/>
</dbReference>
<gene>
    <name evidence="2" type="ORF">M1R53_04940</name>
</gene>
<dbReference type="SUPFAM" id="SSF64376">
    <property type="entry name" value="YlxR-like"/>
    <property type="match status" value="1"/>
</dbReference>
<evidence type="ECO:0000313" key="2">
    <source>
        <dbReference type="EMBL" id="UQK58588.1"/>
    </source>
</evidence>
<proteinExistence type="predicted"/>
<accession>A0A9E7DII1</accession>
<dbReference type="PANTHER" id="PTHR34215">
    <property type="entry name" value="BLL0784 PROTEIN"/>
    <property type="match status" value="1"/>
</dbReference>